<evidence type="ECO:0000313" key="1">
    <source>
        <dbReference type="EMBL" id="DAD74398.1"/>
    </source>
</evidence>
<protein>
    <submittedName>
        <fullName evidence="1">Uncharacterized protein</fullName>
    </submittedName>
</protein>
<reference evidence="1" key="1">
    <citation type="journal article" date="2021" name="Proc. Natl. Acad. Sci. U.S.A.">
        <title>A Catalog of Tens of Thousands of Viruses from Human Metagenomes Reveals Hidden Associations with Chronic Diseases.</title>
        <authorList>
            <person name="Tisza M.J."/>
            <person name="Buck C.B."/>
        </authorList>
    </citation>
    <scope>NUCLEOTIDE SEQUENCE</scope>
    <source>
        <strain evidence="1">Ct3pR10</strain>
    </source>
</reference>
<organism evidence="1">
    <name type="scientific">Siphoviridae sp. ct3pR10</name>
    <dbReference type="NCBI Taxonomy" id="2826284"/>
    <lineage>
        <taxon>Viruses</taxon>
        <taxon>Duplodnaviria</taxon>
        <taxon>Heunggongvirae</taxon>
        <taxon>Uroviricota</taxon>
        <taxon>Caudoviricetes</taxon>
    </lineage>
</organism>
<name>A0A8S5LWJ9_9CAUD</name>
<proteinExistence type="predicted"/>
<dbReference type="EMBL" id="BK014759">
    <property type="protein sequence ID" value="DAD74398.1"/>
    <property type="molecule type" value="Genomic_DNA"/>
</dbReference>
<sequence>MDEIINLLSRIGATMETISVVGIDNQDKFVGCATAIRTVIRKLEQLLAVEKKEEPEGVDVKDG</sequence>
<accession>A0A8S5LWJ9</accession>